<proteinExistence type="predicted"/>
<dbReference type="InterPro" id="IPR039498">
    <property type="entry name" value="NTP_transf_5"/>
</dbReference>
<name>A0A9W6FDZ1_9FIRM</name>
<organism evidence="1 2">
    <name type="scientific">Sellimonas catena</name>
    <dbReference type="NCBI Taxonomy" id="2994035"/>
    <lineage>
        <taxon>Bacteria</taxon>
        <taxon>Bacillati</taxon>
        <taxon>Bacillota</taxon>
        <taxon>Clostridia</taxon>
        <taxon>Lachnospirales</taxon>
        <taxon>Lachnospiraceae</taxon>
        <taxon>Sellimonas</taxon>
    </lineage>
</organism>
<evidence type="ECO:0000313" key="2">
    <source>
        <dbReference type="Proteomes" id="UP001145145"/>
    </source>
</evidence>
<dbReference type="EMBL" id="BSBO01000047">
    <property type="protein sequence ID" value="GLG06098.1"/>
    <property type="molecule type" value="Genomic_DNA"/>
</dbReference>
<gene>
    <name evidence="1" type="ORF">Selli1_32720</name>
</gene>
<reference evidence="1 2" key="1">
    <citation type="journal article" date="2023" name="Int. J. Syst. Evol. Microbiol.">
        <title>Sellimonas catena sp. nov., isolated from human faeces.</title>
        <authorList>
            <person name="Hisatomi A."/>
            <person name="Ohkuma M."/>
            <person name="Sakamoto M."/>
        </authorList>
    </citation>
    <scope>NUCLEOTIDE SEQUENCE [LARGE SCALE GENOMIC DNA]</scope>
    <source>
        <strain evidence="1 2">12EGH17</strain>
    </source>
</reference>
<sequence>MQMESRQVPQKSIQTFFSILKDYINQQEMDTFATPMTEELLDDLCYLGAIHSVAPVLYYMFRKREKELVDLWPEQMNWLRQQYIFAVTRSINQEIGKKEIQEAFRSQGIPVIFFKGIQIRSYYPVPETRTMGDLDCLIREEDRSRAHEIMTDLGYSCSADQGNVWVYSKGMVVIEMHSRIAGNNISNGVDYMQFFSDAMNRTIEEDEELCLKKEYHFCFLIYHIAKHLSSTGAGVRMFMDLVIFLKHYGMAFDKEEEERLLKEASLDKVAVTIGNLCNRWFGFWWGIEEMPEEVLNELEEYVVAGGTFGFATHNIGDVYRRKSYEKPGTGRDTEQKRTIKMFWHYLFPGKEYMSMFIPGVKKQTWLLPAAWVKRGWIGLFRRRQHTFSTIRSMTKNDGNRSYREYQMLKKIGL</sequence>
<dbReference type="Proteomes" id="UP001145145">
    <property type="component" value="Unassembled WGS sequence"/>
</dbReference>
<protein>
    <recommendedName>
        <fullName evidence="3">Nucleotidyltransferase family protein</fullName>
    </recommendedName>
</protein>
<evidence type="ECO:0000313" key="1">
    <source>
        <dbReference type="EMBL" id="GLG06098.1"/>
    </source>
</evidence>
<comment type="caution">
    <text evidence="1">The sequence shown here is derived from an EMBL/GenBank/DDBJ whole genome shotgun (WGS) entry which is preliminary data.</text>
</comment>
<keyword evidence="2" id="KW-1185">Reference proteome</keyword>
<evidence type="ECO:0008006" key="3">
    <source>
        <dbReference type="Google" id="ProtNLM"/>
    </source>
</evidence>
<dbReference type="AlphaFoldDB" id="A0A9W6FDZ1"/>
<accession>A0A9W6FDZ1</accession>
<dbReference type="Gene3D" id="3.30.460.40">
    <property type="match status" value="1"/>
</dbReference>
<dbReference type="Pfam" id="PF14907">
    <property type="entry name" value="NTP_transf_5"/>
    <property type="match status" value="1"/>
</dbReference>